<name>A0A7N2LCN5_QUELO</name>
<dbReference type="Gene3D" id="3.30.420.10">
    <property type="entry name" value="Ribonuclease H-like superfamily/Ribonuclease H"/>
    <property type="match status" value="1"/>
</dbReference>
<evidence type="ECO:0000259" key="1">
    <source>
        <dbReference type="Pfam" id="PF13456"/>
    </source>
</evidence>
<reference evidence="3 4" key="1">
    <citation type="journal article" date="2016" name="G3 (Bethesda)">
        <title>First Draft Assembly and Annotation of the Genome of a California Endemic Oak Quercus lobata Nee (Fagaceae).</title>
        <authorList>
            <person name="Sork V.L."/>
            <person name="Fitz-Gibbon S.T."/>
            <person name="Puiu D."/>
            <person name="Crepeau M."/>
            <person name="Gugger P.F."/>
            <person name="Sherman R."/>
            <person name="Stevens K."/>
            <person name="Langley C.H."/>
            <person name="Pellegrini M."/>
            <person name="Salzberg S.L."/>
        </authorList>
    </citation>
    <scope>NUCLEOTIDE SEQUENCE [LARGE SCALE GENOMIC DNA]</scope>
    <source>
        <strain evidence="3 4">cv. SW786</strain>
    </source>
</reference>
<dbReference type="Pfam" id="PF13966">
    <property type="entry name" value="zf-RVT"/>
    <property type="match status" value="1"/>
</dbReference>
<dbReference type="Pfam" id="PF13456">
    <property type="entry name" value="RVT_3"/>
    <property type="match status" value="1"/>
</dbReference>
<dbReference type="PANTHER" id="PTHR47074">
    <property type="entry name" value="BNAC02G40300D PROTEIN"/>
    <property type="match status" value="1"/>
</dbReference>
<evidence type="ECO:0008006" key="5">
    <source>
        <dbReference type="Google" id="ProtNLM"/>
    </source>
</evidence>
<evidence type="ECO:0000313" key="4">
    <source>
        <dbReference type="Proteomes" id="UP000594261"/>
    </source>
</evidence>
<dbReference type="CDD" id="cd06222">
    <property type="entry name" value="RNase_H_like"/>
    <property type="match status" value="1"/>
</dbReference>
<dbReference type="EnsemblPlants" id="QL04p009936:mrna">
    <property type="protein sequence ID" value="QL04p009936:mrna:CDS:2"/>
    <property type="gene ID" value="QL04p009936"/>
</dbReference>
<dbReference type="InterPro" id="IPR026960">
    <property type="entry name" value="RVT-Znf"/>
</dbReference>
<dbReference type="GO" id="GO:0003676">
    <property type="term" value="F:nucleic acid binding"/>
    <property type="evidence" value="ECO:0007669"/>
    <property type="project" value="InterPro"/>
</dbReference>
<dbReference type="Proteomes" id="UP000594261">
    <property type="component" value="Chromosome 4"/>
</dbReference>
<dbReference type="InterPro" id="IPR052929">
    <property type="entry name" value="RNase_H-like_EbsB-rel"/>
</dbReference>
<dbReference type="OMA" id="HALTICE"/>
<feature type="domain" description="Reverse transcriptase zinc-binding" evidence="2">
    <location>
        <begin position="10"/>
        <end position="79"/>
    </location>
</feature>
<evidence type="ECO:0000259" key="2">
    <source>
        <dbReference type="Pfam" id="PF13966"/>
    </source>
</evidence>
<dbReference type="EMBL" id="LRBV02000004">
    <property type="status" value="NOT_ANNOTATED_CDS"/>
    <property type="molecule type" value="Genomic_DNA"/>
</dbReference>
<keyword evidence="4" id="KW-1185">Reference proteome</keyword>
<dbReference type="InterPro" id="IPR002156">
    <property type="entry name" value="RNaseH_domain"/>
</dbReference>
<dbReference type="AlphaFoldDB" id="A0A7N2LCN5"/>
<sequence>MPGCSTQGKIQAIWNGIWNLQVPHIVKHMIWRATHNALPTLCNLGRRNVVSCVRCWSCKSESEDTVHALWKCSSLFVLWEPDGVLKKLLRYNVSSFADLWMMVLDNRHCLDVNLLAIIFWMIWSRRNSVRLGEAAIEIRNIRQQARLFLQDFLEAQDPKRVCPRVIDRAIRWIPPIHPRVKVNFDGATFNSKGSAGLGIVIQDGSGGVVGAMTERVHLPSSPAVVEAMACRRALLFAQEQGCVDCSVEGDAEVIINSIVAREVLNRNMVRKFKMSSR</sequence>
<dbReference type="InterPro" id="IPR012337">
    <property type="entry name" value="RNaseH-like_sf"/>
</dbReference>
<dbReference type="GO" id="GO:0004523">
    <property type="term" value="F:RNA-DNA hybrid ribonuclease activity"/>
    <property type="evidence" value="ECO:0007669"/>
    <property type="project" value="InterPro"/>
</dbReference>
<dbReference type="Gramene" id="QL04p009936:mrna">
    <property type="protein sequence ID" value="QL04p009936:mrna:CDS:2"/>
    <property type="gene ID" value="QL04p009936"/>
</dbReference>
<feature type="domain" description="RNase H type-1" evidence="1">
    <location>
        <begin position="183"/>
        <end position="267"/>
    </location>
</feature>
<accession>A0A7N2LCN5</accession>
<evidence type="ECO:0000313" key="3">
    <source>
        <dbReference type="EnsemblPlants" id="QL04p009936:mrna:CDS:2"/>
    </source>
</evidence>
<dbReference type="SUPFAM" id="SSF53098">
    <property type="entry name" value="Ribonuclease H-like"/>
    <property type="match status" value="1"/>
</dbReference>
<protein>
    <recommendedName>
        <fullName evidence="5">Reverse transcriptase zinc-binding domain-containing protein</fullName>
    </recommendedName>
</protein>
<organism evidence="3 4">
    <name type="scientific">Quercus lobata</name>
    <name type="common">Valley oak</name>
    <dbReference type="NCBI Taxonomy" id="97700"/>
    <lineage>
        <taxon>Eukaryota</taxon>
        <taxon>Viridiplantae</taxon>
        <taxon>Streptophyta</taxon>
        <taxon>Embryophyta</taxon>
        <taxon>Tracheophyta</taxon>
        <taxon>Spermatophyta</taxon>
        <taxon>Magnoliopsida</taxon>
        <taxon>eudicotyledons</taxon>
        <taxon>Gunneridae</taxon>
        <taxon>Pentapetalae</taxon>
        <taxon>rosids</taxon>
        <taxon>fabids</taxon>
        <taxon>Fagales</taxon>
        <taxon>Fagaceae</taxon>
        <taxon>Quercus</taxon>
    </lineage>
</organism>
<dbReference type="InterPro" id="IPR036397">
    <property type="entry name" value="RNaseH_sf"/>
</dbReference>
<reference evidence="3" key="2">
    <citation type="submission" date="2021-01" db="UniProtKB">
        <authorList>
            <consortium name="EnsemblPlants"/>
        </authorList>
    </citation>
    <scope>IDENTIFICATION</scope>
</reference>
<proteinExistence type="predicted"/>
<dbReference type="InterPro" id="IPR044730">
    <property type="entry name" value="RNase_H-like_dom_plant"/>
</dbReference>
<dbReference type="InParanoid" id="A0A7N2LCN5"/>
<dbReference type="PANTHER" id="PTHR47074:SF48">
    <property type="entry name" value="POLYNUCLEOTIDYL TRANSFERASE, RIBONUCLEASE H-LIKE SUPERFAMILY PROTEIN"/>
    <property type="match status" value="1"/>
</dbReference>